<reference evidence="1 2" key="1">
    <citation type="journal article" date="2011" name="Stand. Genomic Sci.">
        <title>High quality draft genome sequence of Segniliparus rugosus CDC 945(T)= (ATCC BAA-974(T)).</title>
        <authorList>
            <person name="Earl A.M."/>
            <person name="Desjardins C.A."/>
            <person name="Fitzgerald M.G."/>
            <person name="Arachchi H.M."/>
            <person name="Zeng Q."/>
            <person name="Mehta T."/>
            <person name="Griggs A."/>
            <person name="Birren B.W."/>
            <person name="Toney N.C."/>
            <person name="Carr J."/>
            <person name="Posey J."/>
            <person name="Butler W.R."/>
        </authorList>
    </citation>
    <scope>NUCLEOTIDE SEQUENCE [LARGE SCALE GENOMIC DNA]</scope>
    <source>
        <strain evidence="2">ATCC BAA-974 / DSM 45345 / CCUG 50838 / CIP 108380 / JCM 13579 / CDC 945</strain>
    </source>
</reference>
<dbReference type="HOGENOM" id="CLU_1174429_0_0_11"/>
<protein>
    <submittedName>
        <fullName evidence="1">Uncharacterized protein</fullName>
    </submittedName>
</protein>
<dbReference type="AlphaFoldDB" id="E5XNS2"/>
<sequence length="237" mass="25405">MQVSGHIQRRLLVNFVADPDEVRPRLPQGVRPHVTGSGVVVGCCLLRFGQVRPDPLPDFLGLGFQAAAHRISVEWEAESGATTVGVYVPVRHTDSRLLPLVGGRIFPGVHERADIRHEQTGDLIDWAVATRGASCGFDVAVRARIDREAEPVDVCDQIAGACVNANVGVSPGHNGALEAVRMVPKHREAREIAVEHIESAFLAGFASARPAPSYLIEDVGVAWAEASLPRQALRAAA</sequence>
<proteinExistence type="predicted"/>
<dbReference type="STRING" id="679197.HMPREF9336_01143"/>
<evidence type="ECO:0000313" key="1">
    <source>
        <dbReference type="EMBL" id="EFV13992.1"/>
    </source>
</evidence>
<dbReference type="RefSeq" id="WP_007468697.1">
    <property type="nucleotide sequence ID" value="NZ_KI391954.1"/>
</dbReference>
<evidence type="ECO:0000313" key="2">
    <source>
        <dbReference type="Proteomes" id="UP000004816"/>
    </source>
</evidence>
<organism evidence="1 2">
    <name type="scientific">Segniliparus rugosus (strain ATCC BAA-974 / DSM 45345 / CCUG 50838 / CIP 108380 / JCM 13579 / CDC 945)</name>
    <dbReference type="NCBI Taxonomy" id="679197"/>
    <lineage>
        <taxon>Bacteria</taxon>
        <taxon>Bacillati</taxon>
        <taxon>Actinomycetota</taxon>
        <taxon>Actinomycetes</taxon>
        <taxon>Mycobacteriales</taxon>
        <taxon>Segniliparaceae</taxon>
        <taxon>Segniliparus</taxon>
    </lineage>
</organism>
<gene>
    <name evidence="1" type="ORF">HMPREF9336_01143</name>
</gene>
<dbReference type="Gene3D" id="2.40.400.10">
    <property type="entry name" value="Acetoacetate decarboxylase-like"/>
    <property type="match status" value="1"/>
</dbReference>
<dbReference type="eggNOG" id="COG3361">
    <property type="taxonomic scope" value="Bacteria"/>
</dbReference>
<dbReference type="Pfam" id="PF09844">
    <property type="entry name" value="DUF2071"/>
    <property type="match status" value="1"/>
</dbReference>
<keyword evidence="2" id="KW-1185">Reference proteome</keyword>
<dbReference type="EMBL" id="ACZI02000003">
    <property type="protein sequence ID" value="EFV13992.1"/>
    <property type="molecule type" value="Genomic_DNA"/>
</dbReference>
<dbReference type="InterPro" id="IPR018644">
    <property type="entry name" value="DUF2071"/>
</dbReference>
<comment type="caution">
    <text evidence="1">The sequence shown here is derived from an EMBL/GenBank/DDBJ whole genome shotgun (WGS) entry which is preliminary data.</text>
</comment>
<dbReference type="SUPFAM" id="SSF160104">
    <property type="entry name" value="Acetoacetate decarboxylase-like"/>
    <property type="match status" value="1"/>
</dbReference>
<name>E5XNS2_SEGRC</name>
<dbReference type="Proteomes" id="UP000004816">
    <property type="component" value="Unassembled WGS sequence"/>
</dbReference>
<dbReference type="InterPro" id="IPR023375">
    <property type="entry name" value="ADC_dom_sf"/>
</dbReference>
<accession>E5XNS2</accession>